<dbReference type="SMART" id="SM00382">
    <property type="entry name" value="AAA"/>
    <property type="match status" value="1"/>
</dbReference>
<dbReference type="InterPro" id="IPR003439">
    <property type="entry name" value="ABC_transporter-like_ATP-bd"/>
</dbReference>
<dbReference type="CDD" id="cd03217">
    <property type="entry name" value="ABC_FeS_Assembly"/>
    <property type="match status" value="1"/>
</dbReference>
<protein>
    <submittedName>
        <fullName evidence="5">ABC transporter ATP-binding protein</fullName>
    </submittedName>
</protein>
<dbReference type="EMBL" id="CP016757">
    <property type="protein sequence ID" value="ANZ44099.1"/>
    <property type="molecule type" value="Genomic_DNA"/>
</dbReference>
<dbReference type="Pfam" id="PF00005">
    <property type="entry name" value="ABC_tran"/>
    <property type="match status" value="1"/>
</dbReference>
<dbReference type="KEGG" id="cpor:BED41_02735"/>
<proteinExistence type="inferred from homology"/>
<dbReference type="PANTHER" id="PTHR43204:SF1">
    <property type="entry name" value="ABC TRANSPORTER I FAMILY MEMBER 6, CHLOROPLASTIC"/>
    <property type="match status" value="1"/>
</dbReference>
<dbReference type="OrthoDB" id="9806149at2"/>
<dbReference type="PROSITE" id="PS50893">
    <property type="entry name" value="ABC_TRANSPORTER_2"/>
    <property type="match status" value="1"/>
</dbReference>
<dbReference type="GeneID" id="83056768"/>
<accession>A0A1B2I299</accession>
<feature type="domain" description="ABC transporter" evidence="4">
    <location>
        <begin position="7"/>
        <end position="255"/>
    </location>
</feature>
<keyword evidence="6" id="KW-1185">Reference proteome</keyword>
<evidence type="ECO:0000313" key="6">
    <source>
        <dbReference type="Proteomes" id="UP000093044"/>
    </source>
</evidence>
<evidence type="ECO:0000256" key="1">
    <source>
        <dbReference type="ARBA" id="ARBA00006216"/>
    </source>
</evidence>
<gene>
    <name evidence="5" type="ORF">BED41_02735</name>
</gene>
<evidence type="ECO:0000313" key="5">
    <source>
        <dbReference type="EMBL" id="ANZ44099.1"/>
    </source>
</evidence>
<reference evidence="5" key="1">
    <citation type="submission" date="2016-08" db="EMBL/GenBank/DDBJ databases">
        <title>Complete genome of Cloacibacillus porcorum.</title>
        <authorList>
            <person name="Looft T."/>
            <person name="Bayles D.O."/>
            <person name="Alt D.P."/>
        </authorList>
    </citation>
    <scope>NUCLEOTIDE SEQUENCE [LARGE SCALE GENOMIC DNA]</scope>
    <source>
        <strain evidence="5">CL-84</strain>
    </source>
</reference>
<dbReference type="PANTHER" id="PTHR43204">
    <property type="entry name" value="ABC TRANSPORTER I FAMILY MEMBER 6, CHLOROPLASTIC"/>
    <property type="match status" value="1"/>
</dbReference>
<keyword evidence="3 5" id="KW-0067">ATP-binding</keyword>
<dbReference type="GO" id="GO:0016887">
    <property type="term" value="F:ATP hydrolysis activity"/>
    <property type="evidence" value="ECO:0007669"/>
    <property type="project" value="InterPro"/>
</dbReference>
<dbReference type="SUPFAM" id="SSF52540">
    <property type="entry name" value="P-loop containing nucleoside triphosphate hydrolases"/>
    <property type="match status" value="1"/>
</dbReference>
<organism evidence="5 6">
    <name type="scientific">Cloacibacillus porcorum</name>
    <dbReference type="NCBI Taxonomy" id="1197717"/>
    <lineage>
        <taxon>Bacteria</taxon>
        <taxon>Thermotogati</taxon>
        <taxon>Synergistota</taxon>
        <taxon>Synergistia</taxon>
        <taxon>Synergistales</taxon>
        <taxon>Synergistaceae</taxon>
        <taxon>Cloacibacillus</taxon>
    </lineage>
</organism>
<dbReference type="InterPro" id="IPR010230">
    <property type="entry name" value="FeS-cluster_ATPase_SufC"/>
</dbReference>
<dbReference type="GO" id="GO:0005524">
    <property type="term" value="F:ATP binding"/>
    <property type="evidence" value="ECO:0007669"/>
    <property type="project" value="UniProtKB-KW"/>
</dbReference>
<dbReference type="Proteomes" id="UP000093044">
    <property type="component" value="Chromosome"/>
</dbReference>
<evidence type="ECO:0000256" key="2">
    <source>
        <dbReference type="ARBA" id="ARBA00022741"/>
    </source>
</evidence>
<dbReference type="STRING" id="1197717.BED41_02735"/>
<comment type="similarity">
    <text evidence="1">Belongs to the ABC transporter superfamily. Ycf16 family.</text>
</comment>
<evidence type="ECO:0000259" key="4">
    <source>
        <dbReference type="PROSITE" id="PS50893"/>
    </source>
</evidence>
<dbReference type="Gene3D" id="3.40.50.300">
    <property type="entry name" value="P-loop containing nucleotide triphosphate hydrolases"/>
    <property type="match status" value="1"/>
</dbReference>
<dbReference type="InterPro" id="IPR003593">
    <property type="entry name" value="AAA+_ATPase"/>
</dbReference>
<dbReference type="InterPro" id="IPR027417">
    <property type="entry name" value="P-loop_NTPase"/>
</dbReference>
<evidence type="ECO:0000256" key="3">
    <source>
        <dbReference type="ARBA" id="ARBA00022840"/>
    </source>
</evidence>
<sequence length="265" mass="28728">MTGDKLLEIEDLHVSVEGRAVLKGVSLSVGEGEIHALFGPNGSGKTTLLNTVIGFSRYKITRGAIYFKGRDITGATIDERARLGVGISFQRPPTIKGVTLRSLISFGSPNLSREEIEKTAAKLDAEEFLDREINAGLSGGEMKRTEMLQIILQSPELVCLDEPESGVDLENMALIGKAARIALGRDSFDGAACRRSIKSRRADYKSGLIITHTGQIMDHLYVDKGHVLMNGEIVCSGNALELLGEIRSHGYTECFRCAGCERSEG</sequence>
<dbReference type="AlphaFoldDB" id="A0A1B2I299"/>
<keyword evidence="2" id="KW-0547">Nucleotide-binding</keyword>
<dbReference type="RefSeq" id="WP_034441785.1">
    <property type="nucleotide sequence ID" value="NZ_CAUFKJ010000013.1"/>
</dbReference>
<name>A0A1B2I299_9BACT</name>